<evidence type="ECO:0000313" key="2">
    <source>
        <dbReference type="Proteomes" id="UP000645555"/>
    </source>
</evidence>
<name>A0A918U5J3_9ACTN</name>
<keyword evidence="2" id="KW-1185">Reference proteome</keyword>
<comment type="caution">
    <text evidence="1">The sequence shown here is derived from an EMBL/GenBank/DDBJ whole genome shotgun (WGS) entry which is preliminary data.</text>
</comment>
<dbReference type="EMBL" id="BMWD01000042">
    <property type="protein sequence ID" value="GGX95088.1"/>
    <property type="molecule type" value="Genomic_DNA"/>
</dbReference>
<evidence type="ECO:0000313" key="1">
    <source>
        <dbReference type="EMBL" id="GGX95088.1"/>
    </source>
</evidence>
<protein>
    <submittedName>
        <fullName evidence="1">Uncharacterized protein</fullName>
    </submittedName>
</protein>
<sequence length="84" mass="8464">MHSCTILSVCCGVPPLSSQALEEPGRLDGVPGERQFASGGEDPEPVVRFQRAGAVGGAAIDRTSAAVTGARIRAGGAGRCLTGR</sequence>
<reference evidence="1" key="2">
    <citation type="submission" date="2020-09" db="EMBL/GenBank/DDBJ databases">
        <authorList>
            <person name="Sun Q."/>
            <person name="Ohkuma M."/>
        </authorList>
    </citation>
    <scope>NUCLEOTIDE SEQUENCE</scope>
    <source>
        <strain evidence="1">JCM 4956</strain>
    </source>
</reference>
<reference evidence="1" key="1">
    <citation type="journal article" date="2014" name="Int. J. Syst. Evol. Microbiol.">
        <title>Complete genome sequence of Corynebacterium casei LMG S-19264T (=DSM 44701T), isolated from a smear-ripened cheese.</title>
        <authorList>
            <consortium name="US DOE Joint Genome Institute (JGI-PGF)"/>
            <person name="Walter F."/>
            <person name="Albersmeier A."/>
            <person name="Kalinowski J."/>
            <person name="Ruckert C."/>
        </authorList>
    </citation>
    <scope>NUCLEOTIDE SEQUENCE</scope>
    <source>
        <strain evidence="1">JCM 4956</strain>
    </source>
</reference>
<dbReference type="Proteomes" id="UP000645555">
    <property type="component" value="Unassembled WGS sequence"/>
</dbReference>
<gene>
    <name evidence="1" type="ORF">GCM10010515_72280</name>
</gene>
<proteinExistence type="predicted"/>
<organism evidence="1 2">
    <name type="scientific">Streptomyces fructofermentans</name>
    <dbReference type="NCBI Taxonomy" id="152141"/>
    <lineage>
        <taxon>Bacteria</taxon>
        <taxon>Bacillati</taxon>
        <taxon>Actinomycetota</taxon>
        <taxon>Actinomycetes</taxon>
        <taxon>Kitasatosporales</taxon>
        <taxon>Streptomycetaceae</taxon>
        <taxon>Streptomyces</taxon>
    </lineage>
</organism>
<dbReference type="AlphaFoldDB" id="A0A918U5J3"/>
<accession>A0A918U5J3</accession>